<proteinExistence type="predicted"/>
<dbReference type="EMBL" id="MU620898">
    <property type="protein sequence ID" value="KAI8582844.1"/>
    <property type="molecule type" value="Genomic_DNA"/>
</dbReference>
<sequence>MRFFPVVSVPPMHETSWRRVMLLINYEFSRPKTQQHLSFITMPKKHVPKENEPTTKADKNRPKSKHEKREEQKAHKQKKNEKRAEMMKFGTTA</sequence>
<feature type="region of interest" description="Disordered" evidence="1">
    <location>
        <begin position="39"/>
        <end position="93"/>
    </location>
</feature>
<dbReference type="AlphaFoldDB" id="A0AAD5EGK8"/>
<dbReference type="Proteomes" id="UP001206595">
    <property type="component" value="Unassembled WGS sequence"/>
</dbReference>
<comment type="caution">
    <text evidence="2">The sequence shown here is derived from an EMBL/GenBank/DDBJ whole genome shotgun (WGS) entry which is preliminary data.</text>
</comment>
<reference evidence="2" key="1">
    <citation type="submission" date="2021-06" db="EMBL/GenBank/DDBJ databases">
        <authorList>
            <consortium name="DOE Joint Genome Institute"/>
            <person name="Mondo S.J."/>
            <person name="Amses K.R."/>
            <person name="Simmons D.R."/>
            <person name="Longcore J.E."/>
            <person name="Seto K."/>
            <person name="Alves G.H."/>
            <person name="Bonds A.E."/>
            <person name="Quandt C.A."/>
            <person name="Davis W.J."/>
            <person name="Chang Y."/>
            <person name="Letcher P.M."/>
            <person name="Powell M.J."/>
            <person name="Kuo A."/>
            <person name="Labutti K."/>
            <person name="Pangilinan J."/>
            <person name="Andreopoulos W."/>
            <person name="Tritt A."/>
            <person name="Riley R."/>
            <person name="Hundley H."/>
            <person name="Johnson J."/>
            <person name="Lipzen A."/>
            <person name="Barry K."/>
            <person name="Berbee M.L."/>
            <person name="Buchler N.E."/>
            <person name="Grigoriev I.V."/>
            <person name="Spatafora J.W."/>
            <person name="Stajich J.E."/>
            <person name="James T.Y."/>
        </authorList>
    </citation>
    <scope>NUCLEOTIDE SEQUENCE</scope>
    <source>
        <strain evidence="2">AG</strain>
    </source>
</reference>
<accession>A0AAD5EGK8</accession>
<gene>
    <name evidence="2" type="ORF">K450DRAFT_225073</name>
</gene>
<reference evidence="2" key="2">
    <citation type="journal article" date="2022" name="Proc. Natl. Acad. Sci. U.S.A.">
        <title>Diploid-dominant life cycles characterize the early evolution of Fungi.</title>
        <authorList>
            <person name="Amses K.R."/>
            <person name="Simmons D.R."/>
            <person name="Longcore J.E."/>
            <person name="Mondo S.J."/>
            <person name="Seto K."/>
            <person name="Jeronimo G.H."/>
            <person name="Bonds A.E."/>
            <person name="Quandt C.A."/>
            <person name="Davis W.J."/>
            <person name="Chang Y."/>
            <person name="Federici B.A."/>
            <person name="Kuo A."/>
            <person name="LaButti K."/>
            <person name="Pangilinan J."/>
            <person name="Andreopoulos W."/>
            <person name="Tritt A."/>
            <person name="Riley R."/>
            <person name="Hundley H."/>
            <person name="Johnson J."/>
            <person name="Lipzen A."/>
            <person name="Barry K."/>
            <person name="Lang B.F."/>
            <person name="Cuomo C.A."/>
            <person name="Buchler N.E."/>
            <person name="Grigoriev I.V."/>
            <person name="Spatafora J.W."/>
            <person name="Stajich J.E."/>
            <person name="James T.Y."/>
        </authorList>
    </citation>
    <scope>NUCLEOTIDE SEQUENCE</scope>
    <source>
        <strain evidence="2">AG</strain>
    </source>
</reference>
<evidence type="ECO:0000256" key="1">
    <source>
        <dbReference type="SAM" id="MobiDB-lite"/>
    </source>
</evidence>
<organism evidence="2 3">
    <name type="scientific">Umbelopsis ramanniana AG</name>
    <dbReference type="NCBI Taxonomy" id="1314678"/>
    <lineage>
        <taxon>Eukaryota</taxon>
        <taxon>Fungi</taxon>
        <taxon>Fungi incertae sedis</taxon>
        <taxon>Mucoromycota</taxon>
        <taxon>Mucoromycotina</taxon>
        <taxon>Umbelopsidomycetes</taxon>
        <taxon>Umbelopsidales</taxon>
        <taxon>Umbelopsidaceae</taxon>
        <taxon>Umbelopsis</taxon>
    </lineage>
</organism>
<dbReference type="RefSeq" id="XP_051447848.1">
    <property type="nucleotide sequence ID" value="XM_051586318.1"/>
</dbReference>
<evidence type="ECO:0000313" key="2">
    <source>
        <dbReference type="EMBL" id="KAI8582844.1"/>
    </source>
</evidence>
<keyword evidence="3" id="KW-1185">Reference proteome</keyword>
<feature type="compositionally biased region" description="Basic and acidic residues" evidence="1">
    <location>
        <begin position="48"/>
        <end position="74"/>
    </location>
</feature>
<protein>
    <submittedName>
        <fullName evidence="2">Uncharacterized protein</fullName>
    </submittedName>
</protein>
<dbReference type="GeneID" id="75911666"/>
<name>A0AAD5EGK8_UMBRA</name>
<evidence type="ECO:0000313" key="3">
    <source>
        <dbReference type="Proteomes" id="UP001206595"/>
    </source>
</evidence>